<comment type="caution">
    <text evidence="5">The sequence shown here is derived from an EMBL/GenBank/DDBJ whole genome shotgun (WGS) entry which is preliminary data.</text>
</comment>
<feature type="chain" id="PRO_5001551769" evidence="3">
    <location>
        <begin position="23"/>
        <end position="371"/>
    </location>
</feature>
<evidence type="ECO:0000256" key="3">
    <source>
        <dbReference type="SAM" id="SignalP"/>
    </source>
</evidence>
<evidence type="ECO:0000313" key="6">
    <source>
        <dbReference type="Proteomes" id="UP000024329"/>
    </source>
</evidence>
<dbReference type="InterPro" id="IPR032466">
    <property type="entry name" value="Metal_Hydrolase"/>
</dbReference>
<sequence>MRNLVKMALFSSAALTASVAVAAPAEQHYTEADFAHVAKFDAHVHANVDDPRFIAVARQDRFEILSINVDYPDFPPLPEQAAIAGSMRKADARVFHFATTFPMDGFGTPGWTERTDAMIDAAVAKGAVAVKVWKNIGMVAKDPEGKRVFLDDPRFDGVMAHLEKRGIPLIAHQAEPKNCWLPLEQMTTENDRSYFREHPEYYMFLHPEEPSYEALMAARDRFVARHPKLAFDGAHMASLEWSVDELAKFFDAHPKAVVDLAARLSNLQVQSNADVAKVRAFFVKYQDRILYGTDLTDSPPDPAARAQNPPATDDFPGEADAVWRADWRYLATPLSQRVEAIQADAVGLNLPKSVIDKIYWKNARKFFNIKG</sequence>
<dbReference type="InterPro" id="IPR006680">
    <property type="entry name" value="Amidohydro-rel"/>
</dbReference>
<feature type="signal peptide" evidence="3">
    <location>
        <begin position="1"/>
        <end position="22"/>
    </location>
</feature>
<dbReference type="GO" id="GO:0016787">
    <property type="term" value="F:hydrolase activity"/>
    <property type="evidence" value="ECO:0007669"/>
    <property type="project" value="UniProtKB-KW"/>
</dbReference>
<dbReference type="GO" id="GO:0019748">
    <property type="term" value="P:secondary metabolic process"/>
    <property type="evidence" value="ECO:0007669"/>
    <property type="project" value="TreeGrafter"/>
</dbReference>
<dbReference type="EMBL" id="JFYZ01000030">
    <property type="protein sequence ID" value="EZP78327.1"/>
    <property type="molecule type" value="Genomic_DNA"/>
</dbReference>
<evidence type="ECO:0000313" key="5">
    <source>
        <dbReference type="EMBL" id="EZP78327.1"/>
    </source>
</evidence>
<proteinExistence type="predicted"/>
<dbReference type="Gene3D" id="3.20.20.140">
    <property type="entry name" value="Metal-dependent hydrolases"/>
    <property type="match status" value="1"/>
</dbReference>
<keyword evidence="5" id="KW-0378">Hydrolase</keyword>
<dbReference type="SUPFAM" id="SSF51556">
    <property type="entry name" value="Metallo-dependent hydrolases"/>
    <property type="match status" value="1"/>
</dbReference>
<evidence type="ECO:0000256" key="2">
    <source>
        <dbReference type="SAM" id="MobiDB-lite"/>
    </source>
</evidence>
<dbReference type="PATRIC" id="fig|158500.4.peg.4372"/>
<name>A0A031JQM8_9SPHN</name>
<dbReference type="eggNOG" id="COG2159">
    <property type="taxonomic scope" value="Bacteria"/>
</dbReference>
<keyword evidence="3" id="KW-0732">Signal</keyword>
<evidence type="ECO:0000256" key="1">
    <source>
        <dbReference type="ARBA" id="ARBA00023239"/>
    </source>
</evidence>
<dbReference type="InterPro" id="IPR032465">
    <property type="entry name" value="ACMSD"/>
</dbReference>
<reference evidence="5 6" key="1">
    <citation type="submission" date="2014-03" db="EMBL/GenBank/DDBJ databases">
        <title>Whole genome sequence of Novosphingobium resinovorum KF1.</title>
        <authorList>
            <person name="Gan H.M."/>
            <person name="Gan H.Y."/>
            <person name="Chew T.H."/>
            <person name="Savka M.A."/>
        </authorList>
    </citation>
    <scope>NUCLEOTIDE SEQUENCE [LARGE SCALE GENOMIC DNA]</scope>
    <source>
        <strain evidence="5 6">KF1</strain>
    </source>
</reference>
<feature type="domain" description="Amidohydrolase-related" evidence="4">
    <location>
        <begin position="108"/>
        <end position="368"/>
    </location>
</feature>
<organism evidence="5 6">
    <name type="scientific">Novosphingobium resinovorum</name>
    <dbReference type="NCBI Taxonomy" id="158500"/>
    <lineage>
        <taxon>Bacteria</taxon>
        <taxon>Pseudomonadati</taxon>
        <taxon>Pseudomonadota</taxon>
        <taxon>Alphaproteobacteria</taxon>
        <taxon>Sphingomonadales</taxon>
        <taxon>Sphingomonadaceae</taxon>
        <taxon>Novosphingobium</taxon>
    </lineage>
</organism>
<dbReference type="PANTHER" id="PTHR21240">
    <property type="entry name" value="2-AMINO-3-CARBOXYLMUCONATE-6-SEMIALDEHYDE DECARBOXYLASE"/>
    <property type="match status" value="1"/>
</dbReference>
<accession>A0A031JQM8</accession>
<dbReference type="PANTHER" id="PTHR21240:SF28">
    <property type="entry name" value="ISO-OROTATE DECARBOXYLASE (EUROFUNG)"/>
    <property type="match status" value="1"/>
</dbReference>
<feature type="region of interest" description="Disordered" evidence="2">
    <location>
        <begin position="295"/>
        <end position="315"/>
    </location>
</feature>
<dbReference type="GO" id="GO:0005737">
    <property type="term" value="C:cytoplasm"/>
    <property type="evidence" value="ECO:0007669"/>
    <property type="project" value="TreeGrafter"/>
</dbReference>
<evidence type="ECO:0000259" key="4">
    <source>
        <dbReference type="Pfam" id="PF04909"/>
    </source>
</evidence>
<dbReference type="Proteomes" id="UP000024329">
    <property type="component" value="Unassembled WGS sequence"/>
</dbReference>
<dbReference type="AlphaFoldDB" id="A0A031JQM8"/>
<protein>
    <submittedName>
        <fullName evidence="5">Amidohydrolase 2</fullName>
    </submittedName>
</protein>
<dbReference type="GO" id="GO:0016831">
    <property type="term" value="F:carboxy-lyase activity"/>
    <property type="evidence" value="ECO:0007669"/>
    <property type="project" value="InterPro"/>
</dbReference>
<keyword evidence="1" id="KW-0456">Lyase</keyword>
<gene>
    <name evidence="5" type="ORF">BV97_04303</name>
</gene>
<dbReference type="Pfam" id="PF04909">
    <property type="entry name" value="Amidohydro_2"/>
    <property type="match status" value="1"/>
</dbReference>